<evidence type="ECO:0000259" key="12">
    <source>
        <dbReference type="PROSITE" id="PS51760"/>
    </source>
</evidence>
<evidence type="ECO:0000256" key="5">
    <source>
        <dbReference type="ARBA" id="ARBA00022801"/>
    </source>
</evidence>
<dbReference type="OrthoDB" id="1032269at2"/>
<evidence type="ECO:0000256" key="10">
    <source>
        <dbReference type="RuleBase" id="RU361174"/>
    </source>
</evidence>
<proteinExistence type="inferred from homology"/>
<evidence type="ECO:0000256" key="4">
    <source>
        <dbReference type="ARBA" id="ARBA00022729"/>
    </source>
</evidence>
<gene>
    <name evidence="13" type="ORF">D7004_03830</name>
</gene>
<sequence length="397" mass="44588">MLTKYLFKFYFMKKLILVFCIAASVASCKKTATGNQQEVDMPSIKLNNKVSNTPYNPYNPILKNANTDFEIGVAINEGRFGNSLYTNLVKTQYNSITAENQMKFGEIQASQNSYTFGTDVTNFAKNNGINRVHGHAIMWYNGVPAWVNNAGGNATGETRKQIYRSILYNHIYNVFSFYYTQKDSNGNPLVKSWDVANEAFNDNGTYRSNETNVWAKELGAYDAVRLAFLYARQIADDLGDTNLKLFYNDYGHEYSNAKADAIFNMVNALKVIKSNNKPIIDGVGLQMHTSNTRTVTGNTNSIEYGINKMAATGLLVHISELDIRLSGGTVGDQDYRWYNIPKLYRTLVPSAQRWGITLWNVGDSDNWQGTAVAATLYAPNTYAKKSAYTNFYKGLNE</sequence>
<keyword evidence="3" id="KW-0858">Xylan degradation</keyword>
<evidence type="ECO:0000313" key="13">
    <source>
        <dbReference type="EMBL" id="RNL55893.1"/>
    </source>
</evidence>
<evidence type="ECO:0000256" key="6">
    <source>
        <dbReference type="ARBA" id="ARBA00023277"/>
    </source>
</evidence>
<name>A0A3N0C0Z9_9SPHI</name>
<dbReference type="InterPro" id="IPR017853">
    <property type="entry name" value="GH"/>
</dbReference>
<dbReference type="EC" id="3.2.1.8" evidence="10"/>
<dbReference type="PROSITE" id="PS00591">
    <property type="entry name" value="GH10_1"/>
    <property type="match status" value="1"/>
</dbReference>
<feature type="signal peptide" evidence="11">
    <location>
        <begin position="1"/>
        <end position="32"/>
    </location>
</feature>
<dbReference type="PANTHER" id="PTHR31490">
    <property type="entry name" value="GLYCOSYL HYDROLASE"/>
    <property type="match status" value="1"/>
</dbReference>
<evidence type="ECO:0000256" key="1">
    <source>
        <dbReference type="ARBA" id="ARBA00000681"/>
    </source>
</evidence>
<keyword evidence="5 10" id="KW-0378">Hydrolase</keyword>
<dbReference type="InterPro" id="IPR044846">
    <property type="entry name" value="GH10"/>
</dbReference>
<comment type="catalytic activity">
    <reaction evidence="1 10">
        <text>Endohydrolysis of (1-&gt;4)-beta-D-xylosidic linkages in xylans.</text>
        <dbReference type="EC" id="3.2.1.8"/>
    </reaction>
</comment>
<evidence type="ECO:0000256" key="8">
    <source>
        <dbReference type="ARBA" id="ARBA00023326"/>
    </source>
</evidence>
<keyword evidence="14" id="KW-1185">Reference proteome</keyword>
<feature type="domain" description="GH10" evidence="12">
    <location>
        <begin position="56"/>
        <end position="394"/>
    </location>
</feature>
<dbReference type="SMART" id="SM00633">
    <property type="entry name" value="Glyco_10"/>
    <property type="match status" value="1"/>
</dbReference>
<dbReference type="SUPFAM" id="SSF51445">
    <property type="entry name" value="(Trans)glycosidases"/>
    <property type="match status" value="1"/>
</dbReference>
<reference evidence="13 14" key="1">
    <citation type="submission" date="2018-10" db="EMBL/GenBank/DDBJ databases">
        <title>Genome sequencing of Pedobacter jejuensis TNB23.</title>
        <authorList>
            <person name="Cho Y.-J."/>
            <person name="Cho A."/>
            <person name="Kim O.-S."/>
        </authorList>
    </citation>
    <scope>NUCLEOTIDE SEQUENCE [LARGE SCALE GENOMIC DNA]</scope>
    <source>
        <strain evidence="13 14">TNB23</strain>
    </source>
</reference>
<organism evidence="13 14">
    <name type="scientific">Pedobacter jejuensis</name>
    <dbReference type="NCBI Taxonomy" id="1268550"/>
    <lineage>
        <taxon>Bacteria</taxon>
        <taxon>Pseudomonadati</taxon>
        <taxon>Bacteroidota</taxon>
        <taxon>Sphingobacteriia</taxon>
        <taxon>Sphingobacteriales</taxon>
        <taxon>Sphingobacteriaceae</taxon>
        <taxon>Pedobacter</taxon>
    </lineage>
</organism>
<evidence type="ECO:0000256" key="3">
    <source>
        <dbReference type="ARBA" id="ARBA00022651"/>
    </source>
</evidence>
<keyword evidence="4 11" id="KW-0732">Signal</keyword>
<accession>A0A3N0C0Z9</accession>
<protein>
    <recommendedName>
        <fullName evidence="10">Beta-xylanase</fullName>
        <ecNumber evidence="10">3.2.1.8</ecNumber>
    </recommendedName>
</protein>
<dbReference type="GO" id="GO:0045493">
    <property type="term" value="P:xylan catabolic process"/>
    <property type="evidence" value="ECO:0007669"/>
    <property type="project" value="UniProtKB-KW"/>
</dbReference>
<dbReference type="EMBL" id="RBEE01000004">
    <property type="protein sequence ID" value="RNL55893.1"/>
    <property type="molecule type" value="Genomic_DNA"/>
</dbReference>
<dbReference type="AlphaFoldDB" id="A0A3N0C0Z9"/>
<dbReference type="GO" id="GO:0031176">
    <property type="term" value="F:endo-1,4-beta-xylanase activity"/>
    <property type="evidence" value="ECO:0007669"/>
    <property type="project" value="UniProtKB-EC"/>
</dbReference>
<evidence type="ECO:0000256" key="7">
    <source>
        <dbReference type="ARBA" id="ARBA00023295"/>
    </source>
</evidence>
<keyword evidence="8 10" id="KW-0624">Polysaccharide degradation</keyword>
<dbReference type="Proteomes" id="UP000274046">
    <property type="component" value="Unassembled WGS sequence"/>
</dbReference>
<dbReference type="PROSITE" id="PS51257">
    <property type="entry name" value="PROKAR_LIPOPROTEIN"/>
    <property type="match status" value="1"/>
</dbReference>
<dbReference type="PROSITE" id="PS51760">
    <property type="entry name" value="GH10_2"/>
    <property type="match status" value="1"/>
</dbReference>
<dbReference type="PRINTS" id="PR00134">
    <property type="entry name" value="GLHYDRLASE10"/>
</dbReference>
<evidence type="ECO:0000256" key="9">
    <source>
        <dbReference type="PROSITE-ProRule" id="PRU10061"/>
    </source>
</evidence>
<feature type="active site" description="Nucleophile" evidence="9">
    <location>
        <position position="320"/>
    </location>
</feature>
<dbReference type="Gene3D" id="3.20.20.80">
    <property type="entry name" value="Glycosidases"/>
    <property type="match status" value="1"/>
</dbReference>
<evidence type="ECO:0000256" key="2">
    <source>
        <dbReference type="ARBA" id="ARBA00007495"/>
    </source>
</evidence>
<keyword evidence="7 10" id="KW-0326">Glycosidase</keyword>
<dbReference type="PANTHER" id="PTHR31490:SF88">
    <property type="entry name" value="BETA-XYLANASE"/>
    <property type="match status" value="1"/>
</dbReference>
<feature type="chain" id="PRO_5018079894" description="Beta-xylanase" evidence="11">
    <location>
        <begin position="33"/>
        <end position="397"/>
    </location>
</feature>
<dbReference type="InterPro" id="IPR001000">
    <property type="entry name" value="GH10_dom"/>
</dbReference>
<evidence type="ECO:0000313" key="14">
    <source>
        <dbReference type="Proteomes" id="UP000274046"/>
    </source>
</evidence>
<dbReference type="InterPro" id="IPR031158">
    <property type="entry name" value="GH10_AS"/>
</dbReference>
<comment type="similarity">
    <text evidence="2 10">Belongs to the glycosyl hydrolase 10 (cellulase F) family.</text>
</comment>
<dbReference type="Pfam" id="PF00331">
    <property type="entry name" value="Glyco_hydro_10"/>
    <property type="match status" value="1"/>
</dbReference>
<keyword evidence="6 10" id="KW-0119">Carbohydrate metabolism</keyword>
<evidence type="ECO:0000256" key="11">
    <source>
        <dbReference type="SAM" id="SignalP"/>
    </source>
</evidence>
<comment type="caution">
    <text evidence="13">The sequence shown here is derived from an EMBL/GenBank/DDBJ whole genome shotgun (WGS) entry which is preliminary data.</text>
</comment>